<dbReference type="InterPro" id="IPR039425">
    <property type="entry name" value="RNA_pol_sigma-70-like"/>
</dbReference>
<reference evidence="9 10" key="1">
    <citation type="submission" date="2019-02" db="EMBL/GenBank/DDBJ databases">
        <title>Deep-cultivation of Planctomycetes and their phenomic and genomic characterization uncovers novel biology.</title>
        <authorList>
            <person name="Wiegand S."/>
            <person name="Jogler M."/>
            <person name="Boedeker C."/>
            <person name="Pinto D."/>
            <person name="Vollmers J."/>
            <person name="Rivas-Marin E."/>
            <person name="Kohn T."/>
            <person name="Peeters S.H."/>
            <person name="Heuer A."/>
            <person name="Rast P."/>
            <person name="Oberbeckmann S."/>
            <person name="Bunk B."/>
            <person name="Jeske O."/>
            <person name="Meyerdierks A."/>
            <person name="Storesund J.E."/>
            <person name="Kallscheuer N."/>
            <person name="Luecker S."/>
            <person name="Lage O.M."/>
            <person name="Pohl T."/>
            <person name="Merkel B.J."/>
            <person name="Hornburger P."/>
            <person name="Mueller R.-W."/>
            <person name="Bruemmer F."/>
            <person name="Labrenz M."/>
            <person name="Spormann A.M."/>
            <person name="Op Den Camp H."/>
            <person name="Overmann J."/>
            <person name="Amann R."/>
            <person name="Jetten M.S.M."/>
            <person name="Mascher T."/>
            <person name="Medema M.H."/>
            <person name="Devos D.P."/>
            <person name="Kaster A.-K."/>
            <person name="Ovreas L."/>
            <person name="Rohde M."/>
            <person name="Galperin M.Y."/>
            <person name="Jogler C."/>
        </authorList>
    </citation>
    <scope>NUCLEOTIDE SEQUENCE [LARGE SCALE GENOMIC DNA]</scope>
    <source>
        <strain evidence="9 10">Pla52n</strain>
    </source>
</reference>
<dbReference type="InterPro" id="IPR013324">
    <property type="entry name" value="RNA_pol_sigma_r3/r4-like"/>
</dbReference>
<keyword evidence="10" id="KW-1185">Reference proteome</keyword>
<gene>
    <name evidence="9" type="primary">rpoE_10</name>
    <name evidence="9" type="ORF">Pla52n_42540</name>
</gene>
<dbReference type="GO" id="GO:0016987">
    <property type="term" value="F:sigma factor activity"/>
    <property type="evidence" value="ECO:0007669"/>
    <property type="project" value="UniProtKB-KW"/>
</dbReference>
<dbReference type="EMBL" id="SJPN01000005">
    <property type="protein sequence ID" value="TWU00885.1"/>
    <property type="molecule type" value="Genomic_DNA"/>
</dbReference>
<feature type="compositionally biased region" description="Pro residues" evidence="6">
    <location>
        <begin position="1"/>
        <end position="10"/>
    </location>
</feature>
<dbReference type="Pfam" id="PF04542">
    <property type="entry name" value="Sigma70_r2"/>
    <property type="match status" value="1"/>
</dbReference>
<keyword evidence="3" id="KW-0731">Sigma factor</keyword>
<dbReference type="Gene3D" id="1.10.1740.10">
    <property type="match status" value="1"/>
</dbReference>
<proteinExistence type="inferred from homology"/>
<sequence length="185" mass="20979">MNDLPAPPDDSTPQSTRDRADIADQWKALFEEIRPGLQAFLRSRLSQSADVEDCLQSVSVTMLEKGLDVAPPARRAWLFQVAANEAAKFWRKKATTQRVLEKQATYTTESTDPDPADCLSLDETNQEIQSALRKLPTDWQTIIRMRIHDGMTFQAIADELNIPLGTALTQMRRGLQRIREQIEPE</sequence>
<accession>A0A5C6ALH7</accession>
<dbReference type="SUPFAM" id="SSF88946">
    <property type="entry name" value="Sigma2 domain of RNA polymerase sigma factors"/>
    <property type="match status" value="1"/>
</dbReference>
<evidence type="ECO:0000256" key="2">
    <source>
        <dbReference type="ARBA" id="ARBA00023015"/>
    </source>
</evidence>
<evidence type="ECO:0000259" key="8">
    <source>
        <dbReference type="Pfam" id="PF04545"/>
    </source>
</evidence>
<evidence type="ECO:0000256" key="4">
    <source>
        <dbReference type="ARBA" id="ARBA00023125"/>
    </source>
</evidence>
<evidence type="ECO:0000256" key="1">
    <source>
        <dbReference type="ARBA" id="ARBA00010641"/>
    </source>
</evidence>
<dbReference type="PANTHER" id="PTHR43133">
    <property type="entry name" value="RNA POLYMERASE ECF-TYPE SIGMA FACTO"/>
    <property type="match status" value="1"/>
</dbReference>
<dbReference type="InterPro" id="IPR014284">
    <property type="entry name" value="RNA_pol_sigma-70_dom"/>
</dbReference>
<evidence type="ECO:0000256" key="3">
    <source>
        <dbReference type="ARBA" id="ARBA00023082"/>
    </source>
</evidence>
<comment type="similarity">
    <text evidence="1">Belongs to the sigma-70 factor family. ECF subfamily.</text>
</comment>
<dbReference type="InterPro" id="IPR013325">
    <property type="entry name" value="RNA_pol_sigma_r2"/>
</dbReference>
<evidence type="ECO:0000256" key="5">
    <source>
        <dbReference type="ARBA" id="ARBA00023163"/>
    </source>
</evidence>
<comment type="caution">
    <text evidence="9">The sequence shown here is derived from an EMBL/GenBank/DDBJ whole genome shotgun (WGS) entry which is preliminary data.</text>
</comment>
<dbReference type="AlphaFoldDB" id="A0A5C6ALH7"/>
<feature type="domain" description="RNA polymerase sigma-70 region 2" evidence="7">
    <location>
        <begin position="29"/>
        <end position="94"/>
    </location>
</feature>
<dbReference type="SUPFAM" id="SSF88659">
    <property type="entry name" value="Sigma3 and sigma4 domains of RNA polymerase sigma factors"/>
    <property type="match status" value="1"/>
</dbReference>
<dbReference type="Pfam" id="PF04545">
    <property type="entry name" value="Sigma70_r4"/>
    <property type="match status" value="1"/>
</dbReference>
<feature type="region of interest" description="Disordered" evidence="6">
    <location>
        <begin position="1"/>
        <end position="20"/>
    </location>
</feature>
<dbReference type="NCBIfam" id="TIGR02937">
    <property type="entry name" value="sigma70-ECF"/>
    <property type="match status" value="1"/>
</dbReference>
<keyword evidence="5" id="KW-0804">Transcription</keyword>
<evidence type="ECO:0000313" key="10">
    <source>
        <dbReference type="Proteomes" id="UP000320176"/>
    </source>
</evidence>
<protein>
    <submittedName>
        <fullName evidence="9">ECF RNA polymerase sigma factor RpoE</fullName>
    </submittedName>
</protein>
<keyword evidence="4" id="KW-0238">DNA-binding</keyword>
<dbReference type="InterPro" id="IPR007627">
    <property type="entry name" value="RNA_pol_sigma70_r2"/>
</dbReference>
<dbReference type="InterPro" id="IPR036388">
    <property type="entry name" value="WH-like_DNA-bd_sf"/>
</dbReference>
<keyword evidence="2" id="KW-0805">Transcription regulation</keyword>
<dbReference type="PANTHER" id="PTHR43133:SF8">
    <property type="entry name" value="RNA POLYMERASE SIGMA FACTOR HI_1459-RELATED"/>
    <property type="match status" value="1"/>
</dbReference>
<dbReference type="InterPro" id="IPR007630">
    <property type="entry name" value="RNA_pol_sigma70_r4"/>
</dbReference>
<dbReference type="CDD" id="cd06171">
    <property type="entry name" value="Sigma70_r4"/>
    <property type="match status" value="1"/>
</dbReference>
<evidence type="ECO:0000256" key="6">
    <source>
        <dbReference type="SAM" id="MobiDB-lite"/>
    </source>
</evidence>
<dbReference type="Proteomes" id="UP000320176">
    <property type="component" value="Unassembled WGS sequence"/>
</dbReference>
<dbReference type="Gene3D" id="1.10.10.10">
    <property type="entry name" value="Winged helix-like DNA-binding domain superfamily/Winged helix DNA-binding domain"/>
    <property type="match status" value="1"/>
</dbReference>
<feature type="domain" description="RNA polymerase sigma-70 region 4" evidence="8">
    <location>
        <begin position="131"/>
        <end position="180"/>
    </location>
</feature>
<organism evidence="9 10">
    <name type="scientific">Stieleria varia</name>
    <dbReference type="NCBI Taxonomy" id="2528005"/>
    <lineage>
        <taxon>Bacteria</taxon>
        <taxon>Pseudomonadati</taxon>
        <taxon>Planctomycetota</taxon>
        <taxon>Planctomycetia</taxon>
        <taxon>Pirellulales</taxon>
        <taxon>Pirellulaceae</taxon>
        <taxon>Stieleria</taxon>
    </lineage>
</organism>
<dbReference type="OrthoDB" id="273051at2"/>
<dbReference type="GO" id="GO:0003677">
    <property type="term" value="F:DNA binding"/>
    <property type="evidence" value="ECO:0007669"/>
    <property type="project" value="UniProtKB-KW"/>
</dbReference>
<name>A0A5C6ALH7_9BACT</name>
<dbReference type="RefSeq" id="WP_146521429.1">
    <property type="nucleotide sequence ID" value="NZ_CP151726.1"/>
</dbReference>
<evidence type="ECO:0000259" key="7">
    <source>
        <dbReference type="Pfam" id="PF04542"/>
    </source>
</evidence>
<evidence type="ECO:0000313" key="9">
    <source>
        <dbReference type="EMBL" id="TWU00885.1"/>
    </source>
</evidence>
<dbReference type="GO" id="GO:0006352">
    <property type="term" value="P:DNA-templated transcription initiation"/>
    <property type="evidence" value="ECO:0007669"/>
    <property type="project" value="InterPro"/>
</dbReference>